<dbReference type="Pfam" id="PF11308">
    <property type="entry name" value="Glyco_hydro_129"/>
    <property type="match status" value="1"/>
</dbReference>
<dbReference type="RefSeq" id="WP_216343206.1">
    <property type="nucleotide sequence ID" value="NZ_JAHLEM010000202.1"/>
</dbReference>
<feature type="compositionally biased region" description="Low complexity" evidence="1">
    <location>
        <begin position="140"/>
        <end position="157"/>
    </location>
</feature>
<sequence>MKRTHFTGPRVTAAAALAGAVSCLALASTTLASTTHSGTTRSGTTRSGKDAPRPVVVGGHRVEVPVSGGTATVDTTSLRVTARTGQGTVELSAPAATAPGKPGSVTTSPGTARWSYPDTGLDVTARAADNGRLELSVTATGKATGTATERATGTATEKATDKALGEATGKAAGETARTLSWPVTGTDRRATAVQLPRGEGLSLPVADRFWNSSRADLVDTDMAMESDLSMPLWGYTLGDRQGVSYLVPSDIGTSLRVTSDAGKLRTAATHRFSRADGTTRYTVAFSLTDGSPVAAARDYRAWLGEHGQLKSLREKIRETPATGKLLGAFHAYLWGDARKADFMGRLRGLGVDRMWLGYDADDRPMDAAATAAAKRAGYLVGPYDSFANGQDPATSDAPTSTWPGTVYPDFCVRDADGKPVPGFHDRGCYLSSEAFEKAEPRRHYLADRTREMTKAGADSYFLDVDAAGELFRDHSAAHPMTKGRDRANRLARMKRLSDRGLVLGSESAGAWANRDLAFDHGSGTPVAGGLWTAQRDKETWGGYAPADAPGAFFKPAELPADVAKAMYDPVYRVPLYETALHDSVVNTERWELSYDKLPRQKTDRALLGMLYNTPLNFVLTGDSLKKHGRELATLQKYFAPLHKVAGAEPLTDFRALTADRTVQRTVFGDGTLTVTANFGSTPHNGLPGGCVDARLRDDTAPRRLCPATVNGTAG</sequence>
<dbReference type="Proteomes" id="UP000720508">
    <property type="component" value="Unassembled WGS sequence"/>
</dbReference>
<feature type="signal peptide" evidence="2">
    <location>
        <begin position="1"/>
        <end position="27"/>
    </location>
</feature>
<accession>A0ABS6CGU5</accession>
<dbReference type="InterPro" id="IPR021459">
    <property type="entry name" value="GH101-related"/>
</dbReference>
<name>A0ABS6CGU5_9ACTN</name>
<evidence type="ECO:0000313" key="4">
    <source>
        <dbReference type="Proteomes" id="UP000720508"/>
    </source>
</evidence>
<evidence type="ECO:0000313" key="3">
    <source>
        <dbReference type="EMBL" id="MBU3866150.1"/>
    </source>
</evidence>
<feature type="region of interest" description="Disordered" evidence="1">
    <location>
        <begin position="32"/>
        <end position="55"/>
    </location>
</feature>
<protein>
    <recommendedName>
        <fullName evidence="5">Lipoprotein</fullName>
    </recommendedName>
</protein>
<dbReference type="PROSITE" id="PS51257">
    <property type="entry name" value="PROKAR_LIPOPROTEIN"/>
    <property type="match status" value="1"/>
</dbReference>
<organism evidence="3 4">
    <name type="scientific">Streptomyces niphimycinicus</name>
    <dbReference type="NCBI Taxonomy" id="2842201"/>
    <lineage>
        <taxon>Bacteria</taxon>
        <taxon>Bacillati</taxon>
        <taxon>Actinomycetota</taxon>
        <taxon>Actinomycetes</taxon>
        <taxon>Kitasatosporales</taxon>
        <taxon>Streptomycetaceae</taxon>
        <taxon>Streptomyces</taxon>
    </lineage>
</organism>
<keyword evidence="4" id="KW-1185">Reference proteome</keyword>
<keyword evidence="2" id="KW-0732">Signal</keyword>
<dbReference type="EMBL" id="JAHLEM010000202">
    <property type="protein sequence ID" value="MBU3866150.1"/>
    <property type="molecule type" value="Genomic_DNA"/>
</dbReference>
<feature type="compositionally biased region" description="Low complexity" evidence="1">
    <location>
        <begin position="32"/>
        <end position="46"/>
    </location>
</feature>
<feature type="compositionally biased region" description="Low complexity" evidence="1">
    <location>
        <begin position="165"/>
        <end position="174"/>
    </location>
</feature>
<reference evidence="3 4" key="1">
    <citation type="submission" date="2021-06" db="EMBL/GenBank/DDBJ databases">
        <authorList>
            <person name="Pan X."/>
        </authorList>
    </citation>
    <scope>NUCLEOTIDE SEQUENCE [LARGE SCALE GENOMIC DNA]</scope>
    <source>
        <strain evidence="3 4">4503</strain>
    </source>
</reference>
<evidence type="ECO:0008006" key="5">
    <source>
        <dbReference type="Google" id="ProtNLM"/>
    </source>
</evidence>
<feature type="region of interest" description="Disordered" evidence="1">
    <location>
        <begin position="93"/>
        <end position="113"/>
    </location>
</feature>
<feature type="chain" id="PRO_5045444012" description="Lipoprotein" evidence="2">
    <location>
        <begin position="28"/>
        <end position="714"/>
    </location>
</feature>
<comment type="caution">
    <text evidence="3">The sequence shown here is derived from an EMBL/GenBank/DDBJ whole genome shotgun (WGS) entry which is preliminary data.</text>
</comment>
<evidence type="ECO:0000256" key="1">
    <source>
        <dbReference type="SAM" id="MobiDB-lite"/>
    </source>
</evidence>
<feature type="region of interest" description="Disordered" evidence="1">
    <location>
        <begin position="140"/>
        <end position="174"/>
    </location>
</feature>
<evidence type="ECO:0000256" key="2">
    <source>
        <dbReference type="SAM" id="SignalP"/>
    </source>
</evidence>
<gene>
    <name evidence="3" type="ORF">KN815_19370</name>
</gene>
<proteinExistence type="predicted"/>